<evidence type="ECO:0000313" key="3">
    <source>
        <dbReference type="Proteomes" id="UP001251528"/>
    </source>
</evidence>
<gene>
    <name evidence="2" type="ORF">QQS21_009049</name>
</gene>
<feature type="repeat" description="TPR" evidence="1">
    <location>
        <begin position="293"/>
        <end position="326"/>
    </location>
</feature>
<comment type="caution">
    <text evidence="2">The sequence shown here is derived from an EMBL/GenBank/DDBJ whole genome shotgun (WGS) entry which is preliminary data.</text>
</comment>
<sequence>MTPDEAQKFLSKALRKKPKATEEISAANLLHSLTYVPLTIGQAADYMNKKNLPISAYLYYWHSEDEKIMALLSRMLSPIPHHSILQSGAATTCIISFEAICREDAEAAYILSFIQWIDCKAIPRMMLPISTSEMDLTDSIRTICGYGFLSWRADIREVGLNKDEAMLRLGEKAGYCLKLDSRIKEAVQILQDVVAVREETLAETHPDRLASQHQLASTYLTNGQIKEAIKLFEHIVAVREETLEETHLDRLASQHQLAVAYLTYGQIEEAIKLFEHVVAVQKETLAETHPDRLASQHQLAVAYLTYGQIEEAIKLFEHVVAVKTETLAETDPSRLVSQHQLAAAYGANGQLKEAIKLTEHAVTVQKETLAETHPSRLASQHQLASAHGANGLTVYFDTPDDALKNDFKITWNKHNGDRTWLRLNESGDNNQSFIIFVDKIGNFRIRDRLGDFTEALQNALQLLPATATDSIPILIRRLEHLAKFQATKELTNPDAQYDTPSALISVKVDTAYEGQALASGQWLPPAKVRERITGVYELDELTLFRIVICNQSGRSLGCVVLDCGAEYGIERVFPRDEPYYELHPAETKDVYFWMQVAPELRAAAEDGIPIVDTLKIFVCDPARHIYSLRLRGLKDMEDGTRSGERSAQDLDALNRLGTFRLANSIPTRDPLRPSWGTVDVKVRIKLLPKEKFGKDQADTLTSVVSDRSKSRKVETVGGWTKGDLESRLSKDDSYSLTNYDNFAAQKSVQSHSYQTDAAQESIKIEHNAFSDIKNILCKELQGNLINLSFKVRWELPEFVETELDGNWEIGSFLTMNGSSHQPYAAPCDEYVNKFWPTIGFEAVGSIITSTRALSENASLDEVRLDINMDPDLHLNRIYKQTRLLNFEVSGTQRGFIEFAQLLAWLSAVFRKPQYGAISSSSVEIKKYAIKNNTERDNSGHVHEPFAFEVNLRPLQGIEADDATSCWRPLFNNTVIAEGFPIRKREHELGLELPFNAMLTLSSAPYYLLTPRGILFKGYSTALVPRSRPNEKSIQWHLIQSSGNQGKLNMEEIRQIPEADEKFLDVNELSCARTFLGYDTEIRIVAGTQQSQYESAVLTDAERDSASLMVGTEFSPTVGFSKLGTIGLGTKITYAKGVYAGVEESQNHTDDRLLNSRASPLLMYDVQHKTGFLIPEICAILEIAHVWANRQTDGPDILQKMPFSQLRWDGGQACGDIIEQFKNLQL</sequence>
<dbReference type="Gene3D" id="1.25.40.10">
    <property type="entry name" value="Tetratricopeptide repeat domain"/>
    <property type="match status" value="1"/>
</dbReference>
<reference evidence="2" key="1">
    <citation type="submission" date="2023-06" db="EMBL/GenBank/DDBJ databases">
        <title>Conoideocrella luteorostrata (Hypocreales: Clavicipitaceae), a potential biocontrol fungus for elongate hemlock scale in United States Christmas tree production areas.</title>
        <authorList>
            <person name="Barrett H."/>
            <person name="Lovett B."/>
            <person name="Macias A.M."/>
            <person name="Stajich J.E."/>
            <person name="Kasson M.T."/>
        </authorList>
    </citation>
    <scope>NUCLEOTIDE SEQUENCE</scope>
    <source>
        <strain evidence="2">ARSEF 14590</strain>
    </source>
</reference>
<protein>
    <submittedName>
        <fullName evidence="2">Uncharacterized protein</fullName>
    </submittedName>
</protein>
<dbReference type="SUPFAM" id="SSF48452">
    <property type="entry name" value="TPR-like"/>
    <property type="match status" value="2"/>
</dbReference>
<dbReference type="SMART" id="SM00028">
    <property type="entry name" value="TPR"/>
    <property type="match status" value="4"/>
</dbReference>
<proteinExistence type="predicted"/>
<dbReference type="EMBL" id="JASWJB010000221">
    <property type="protein sequence ID" value="KAK2593250.1"/>
    <property type="molecule type" value="Genomic_DNA"/>
</dbReference>
<accession>A0AAJ0FY54</accession>
<dbReference type="PANTHER" id="PTHR46082:SF11">
    <property type="entry name" value="AAA+ ATPASE DOMAIN-CONTAINING PROTEIN-RELATED"/>
    <property type="match status" value="1"/>
</dbReference>
<dbReference type="InterPro" id="IPR019734">
    <property type="entry name" value="TPR_rpt"/>
</dbReference>
<name>A0AAJ0FY54_9HYPO</name>
<keyword evidence="1" id="KW-0802">TPR repeat</keyword>
<dbReference type="Proteomes" id="UP001251528">
    <property type="component" value="Unassembled WGS sequence"/>
</dbReference>
<organism evidence="2 3">
    <name type="scientific">Conoideocrella luteorostrata</name>
    <dbReference type="NCBI Taxonomy" id="1105319"/>
    <lineage>
        <taxon>Eukaryota</taxon>
        <taxon>Fungi</taxon>
        <taxon>Dikarya</taxon>
        <taxon>Ascomycota</taxon>
        <taxon>Pezizomycotina</taxon>
        <taxon>Sordariomycetes</taxon>
        <taxon>Hypocreomycetidae</taxon>
        <taxon>Hypocreales</taxon>
        <taxon>Clavicipitaceae</taxon>
        <taxon>Conoideocrella</taxon>
    </lineage>
</organism>
<dbReference type="Pfam" id="PF13424">
    <property type="entry name" value="TPR_12"/>
    <property type="match status" value="1"/>
</dbReference>
<dbReference type="InterPro" id="IPR011990">
    <property type="entry name" value="TPR-like_helical_dom_sf"/>
</dbReference>
<evidence type="ECO:0000256" key="1">
    <source>
        <dbReference type="PROSITE-ProRule" id="PRU00339"/>
    </source>
</evidence>
<dbReference type="AlphaFoldDB" id="A0AAJ0FY54"/>
<dbReference type="InterPro" id="IPR053137">
    <property type="entry name" value="NLR-like"/>
</dbReference>
<dbReference type="Pfam" id="PF13374">
    <property type="entry name" value="TPR_10"/>
    <property type="match status" value="3"/>
</dbReference>
<feature type="repeat" description="TPR" evidence="1">
    <location>
        <begin position="251"/>
        <end position="284"/>
    </location>
</feature>
<keyword evidence="3" id="KW-1185">Reference proteome</keyword>
<dbReference type="PROSITE" id="PS50005">
    <property type="entry name" value="TPR"/>
    <property type="match status" value="2"/>
</dbReference>
<evidence type="ECO:0000313" key="2">
    <source>
        <dbReference type="EMBL" id="KAK2593250.1"/>
    </source>
</evidence>
<dbReference type="PANTHER" id="PTHR46082">
    <property type="entry name" value="ATP/GTP-BINDING PROTEIN-RELATED"/>
    <property type="match status" value="1"/>
</dbReference>